<dbReference type="HAMAP" id="MF_00361">
    <property type="entry name" value="NAD_kinase"/>
    <property type="match status" value="1"/>
</dbReference>
<dbReference type="Gene3D" id="2.60.200.30">
    <property type="entry name" value="Probable inorganic polyphosphate/atp-NAD kinase, domain 2"/>
    <property type="match status" value="1"/>
</dbReference>
<dbReference type="PANTHER" id="PTHR20275:SF0">
    <property type="entry name" value="NAD KINASE"/>
    <property type="match status" value="1"/>
</dbReference>
<reference evidence="7" key="1">
    <citation type="submission" date="2020-10" db="EMBL/GenBank/DDBJ databases">
        <authorList>
            <person name="Gilroy R."/>
        </authorList>
    </citation>
    <scope>NUCLEOTIDE SEQUENCE</scope>
    <source>
        <strain evidence="7">15467</strain>
    </source>
</reference>
<dbReference type="EMBL" id="JADINB010000105">
    <property type="protein sequence ID" value="MBO8429228.1"/>
    <property type="molecule type" value="Genomic_DNA"/>
</dbReference>
<keyword evidence="1 6" id="KW-0808">Transferase</keyword>
<evidence type="ECO:0000256" key="6">
    <source>
        <dbReference type="HAMAP-Rule" id="MF_00361"/>
    </source>
</evidence>
<feature type="active site" description="Proton acceptor" evidence="6">
    <location>
        <position position="75"/>
    </location>
</feature>
<dbReference type="GO" id="GO:0046872">
    <property type="term" value="F:metal ion binding"/>
    <property type="evidence" value="ECO:0007669"/>
    <property type="project" value="UniProtKB-UniRule"/>
</dbReference>
<organism evidence="7 8">
    <name type="scientific">Candidatus Egerieousia excrementavium</name>
    <dbReference type="NCBI Taxonomy" id="2840778"/>
    <lineage>
        <taxon>Bacteria</taxon>
        <taxon>Pseudomonadati</taxon>
        <taxon>Bacteroidota</taxon>
        <taxon>Bacteroidia</taxon>
        <taxon>Bacteroidales</taxon>
        <taxon>Candidatus Egerieousia</taxon>
    </lineage>
</organism>
<feature type="binding site" evidence="6">
    <location>
        <position position="180"/>
    </location>
    <ligand>
        <name>NAD(+)</name>
        <dbReference type="ChEBI" id="CHEBI:57540"/>
    </ligand>
</feature>
<evidence type="ECO:0000313" key="7">
    <source>
        <dbReference type="EMBL" id="MBO8429228.1"/>
    </source>
</evidence>
<dbReference type="InterPro" id="IPR017438">
    <property type="entry name" value="ATP-NAD_kinase_N"/>
</dbReference>
<dbReference type="GO" id="GO:0006741">
    <property type="term" value="P:NADP+ biosynthetic process"/>
    <property type="evidence" value="ECO:0007669"/>
    <property type="project" value="UniProtKB-UniRule"/>
</dbReference>
<protein>
    <recommendedName>
        <fullName evidence="6">NAD kinase</fullName>
        <ecNumber evidence="6">2.7.1.23</ecNumber>
    </recommendedName>
    <alternativeName>
        <fullName evidence="6">ATP-dependent NAD kinase</fullName>
    </alternativeName>
</protein>
<dbReference type="GO" id="GO:0051287">
    <property type="term" value="F:NAD binding"/>
    <property type="evidence" value="ECO:0007669"/>
    <property type="project" value="UniProtKB-ARBA"/>
</dbReference>
<comment type="caution">
    <text evidence="6">Lacks conserved residue(s) required for the propagation of feature annotation.</text>
</comment>
<keyword evidence="6" id="KW-0067">ATP-binding</keyword>
<evidence type="ECO:0000256" key="3">
    <source>
        <dbReference type="ARBA" id="ARBA00022857"/>
    </source>
</evidence>
<feature type="binding site" evidence="6">
    <location>
        <begin position="151"/>
        <end position="152"/>
    </location>
    <ligand>
        <name>NAD(+)</name>
        <dbReference type="ChEBI" id="CHEBI:57540"/>
    </ligand>
</feature>
<keyword evidence="4 6" id="KW-0520">NAD</keyword>
<keyword evidence="6" id="KW-0963">Cytoplasm</keyword>
<dbReference type="GO" id="GO:0003951">
    <property type="term" value="F:NAD+ kinase activity"/>
    <property type="evidence" value="ECO:0007669"/>
    <property type="project" value="UniProtKB-UniRule"/>
</dbReference>
<evidence type="ECO:0000256" key="2">
    <source>
        <dbReference type="ARBA" id="ARBA00022777"/>
    </source>
</evidence>
<dbReference type="Pfam" id="PF01513">
    <property type="entry name" value="NAD_kinase"/>
    <property type="match status" value="1"/>
</dbReference>
<name>A0A9D9DKN9_9BACT</name>
<evidence type="ECO:0000256" key="5">
    <source>
        <dbReference type="ARBA" id="ARBA00047925"/>
    </source>
</evidence>
<dbReference type="AlphaFoldDB" id="A0A9D9DKN9"/>
<gene>
    <name evidence="6" type="primary">nadK</name>
    <name evidence="7" type="ORF">IAC68_04770</name>
</gene>
<keyword evidence="2 6" id="KW-0418">Kinase</keyword>
<keyword evidence="6" id="KW-0547">Nucleotide-binding</keyword>
<dbReference type="Pfam" id="PF20143">
    <property type="entry name" value="NAD_kinase_C"/>
    <property type="match status" value="1"/>
</dbReference>
<accession>A0A9D9DKN9</accession>
<dbReference type="InterPro" id="IPR016064">
    <property type="entry name" value="NAD/diacylglycerol_kinase_sf"/>
</dbReference>
<feature type="binding site" evidence="6">
    <location>
        <begin position="75"/>
        <end position="76"/>
    </location>
    <ligand>
        <name>NAD(+)</name>
        <dbReference type="ChEBI" id="CHEBI:57540"/>
    </ligand>
</feature>
<comment type="cofactor">
    <cofactor evidence="6">
        <name>a divalent metal cation</name>
        <dbReference type="ChEBI" id="CHEBI:60240"/>
    </cofactor>
</comment>
<comment type="caution">
    <text evidence="7">The sequence shown here is derived from an EMBL/GenBank/DDBJ whole genome shotgun (WGS) entry which is preliminary data.</text>
</comment>
<dbReference type="PANTHER" id="PTHR20275">
    <property type="entry name" value="NAD KINASE"/>
    <property type="match status" value="1"/>
</dbReference>
<dbReference type="GO" id="GO:0005737">
    <property type="term" value="C:cytoplasm"/>
    <property type="evidence" value="ECO:0007669"/>
    <property type="project" value="UniProtKB-SubCell"/>
</dbReference>
<evidence type="ECO:0000313" key="8">
    <source>
        <dbReference type="Proteomes" id="UP000823635"/>
    </source>
</evidence>
<dbReference type="GO" id="GO:0005524">
    <property type="term" value="F:ATP binding"/>
    <property type="evidence" value="ECO:0007669"/>
    <property type="project" value="UniProtKB-KW"/>
</dbReference>
<dbReference type="EC" id="2.7.1.23" evidence="6"/>
<comment type="function">
    <text evidence="6">Involved in the regulation of the intracellular balance of NAD and NADP, and is a key enzyme in the biosynthesis of NADP. Catalyzes specifically the phosphorylation on 2'-hydroxyl of the adenosine moiety of NAD to yield NADP.</text>
</comment>
<dbReference type="Proteomes" id="UP000823635">
    <property type="component" value="Unassembled WGS sequence"/>
</dbReference>
<reference evidence="7" key="2">
    <citation type="journal article" date="2021" name="PeerJ">
        <title>Extensive microbial diversity within the chicken gut microbiome revealed by metagenomics and culture.</title>
        <authorList>
            <person name="Gilroy R."/>
            <person name="Ravi A."/>
            <person name="Getino M."/>
            <person name="Pursley I."/>
            <person name="Horton D.L."/>
            <person name="Alikhan N.F."/>
            <person name="Baker D."/>
            <person name="Gharbi K."/>
            <person name="Hall N."/>
            <person name="Watson M."/>
            <person name="Adriaenssens E.M."/>
            <person name="Foster-Nyarko E."/>
            <person name="Jarju S."/>
            <person name="Secka A."/>
            <person name="Antonio M."/>
            <person name="Oren A."/>
            <person name="Chaudhuri R.R."/>
            <person name="La Ragione R."/>
            <person name="Hildebrand F."/>
            <person name="Pallen M.J."/>
        </authorList>
    </citation>
    <scope>NUCLEOTIDE SEQUENCE</scope>
    <source>
        <strain evidence="7">15467</strain>
    </source>
</reference>
<keyword evidence="3 6" id="KW-0521">NADP</keyword>
<comment type="subcellular location">
    <subcellularLocation>
        <location evidence="6">Cytoplasm</location>
    </subcellularLocation>
</comment>
<sequence length="297" mass="32432">MKVAVYGRGTQIFNSEKLQLLVESIKRLEDIELCCYSPLFDFFRKEMGGRCMVSSFSDSSTLPEDTSFLLSLGGDGTFLESLTIVRESNIPVAGINFGRLGFLTTAVVDGKNEWLDALLCGKYNIVERTLLSIEGEGRGLLPADFYPVALNEVTVQRSNPTMLEIEISVNGEQLPHYMADGILVGSATGSTAYSLSIGGPIVTPDSKVLIIAPIAPHNLNVRPIIVPETAVIELSYSTRSGSALLTADNRYSSLPKSAKLTVSKAGYRLRSVSIGNNFMHALNQKLLWGMDKRNMRE</sequence>
<feature type="binding site" evidence="6">
    <location>
        <position position="215"/>
    </location>
    <ligand>
        <name>NAD(+)</name>
        <dbReference type="ChEBI" id="CHEBI:57540"/>
    </ligand>
</feature>
<dbReference type="InterPro" id="IPR002504">
    <property type="entry name" value="NADK"/>
</dbReference>
<evidence type="ECO:0000256" key="1">
    <source>
        <dbReference type="ARBA" id="ARBA00022679"/>
    </source>
</evidence>
<feature type="binding site" evidence="6">
    <location>
        <begin position="191"/>
        <end position="196"/>
    </location>
    <ligand>
        <name>NAD(+)</name>
        <dbReference type="ChEBI" id="CHEBI:57540"/>
    </ligand>
</feature>
<dbReference type="GO" id="GO:0019674">
    <property type="term" value="P:NAD+ metabolic process"/>
    <property type="evidence" value="ECO:0007669"/>
    <property type="project" value="InterPro"/>
</dbReference>
<proteinExistence type="inferred from homology"/>
<dbReference type="Gene3D" id="3.40.50.10330">
    <property type="entry name" value="Probable inorganic polyphosphate/atp-NAD kinase, domain 1"/>
    <property type="match status" value="1"/>
</dbReference>
<comment type="catalytic activity">
    <reaction evidence="5 6">
        <text>NAD(+) + ATP = ADP + NADP(+) + H(+)</text>
        <dbReference type="Rhea" id="RHEA:18629"/>
        <dbReference type="ChEBI" id="CHEBI:15378"/>
        <dbReference type="ChEBI" id="CHEBI:30616"/>
        <dbReference type="ChEBI" id="CHEBI:57540"/>
        <dbReference type="ChEBI" id="CHEBI:58349"/>
        <dbReference type="ChEBI" id="CHEBI:456216"/>
        <dbReference type="EC" id="2.7.1.23"/>
    </reaction>
</comment>
<dbReference type="SUPFAM" id="SSF111331">
    <property type="entry name" value="NAD kinase/diacylglycerol kinase-like"/>
    <property type="match status" value="1"/>
</dbReference>
<dbReference type="InterPro" id="IPR017437">
    <property type="entry name" value="ATP-NAD_kinase_PpnK-typ_C"/>
</dbReference>
<comment type="similarity">
    <text evidence="6">Belongs to the NAD kinase family.</text>
</comment>
<evidence type="ECO:0000256" key="4">
    <source>
        <dbReference type="ARBA" id="ARBA00023027"/>
    </source>
</evidence>